<dbReference type="RefSeq" id="WP_230000642.1">
    <property type="nucleotide sequence ID" value="NZ_JAJJMN010000002.1"/>
</dbReference>
<proteinExistence type="predicted"/>
<evidence type="ECO:0000313" key="2">
    <source>
        <dbReference type="Proteomes" id="UP001430700"/>
    </source>
</evidence>
<gene>
    <name evidence="1" type="ORF">LNQ34_17450</name>
</gene>
<comment type="caution">
    <text evidence="1">The sequence shown here is derived from an EMBL/GenBank/DDBJ whole genome shotgun (WGS) entry which is preliminary data.</text>
</comment>
<keyword evidence="2" id="KW-1185">Reference proteome</keyword>
<organism evidence="1 2">
    <name type="scientific">Flavobacterium lipolyticum</name>
    <dbReference type="NCBI Taxonomy" id="2893754"/>
    <lineage>
        <taxon>Bacteria</taxon>
        <taxon>Pseudomonadati</taxon>
        <taxon>Bacteroidota</taxon>
        <taxon>Flavobacteriia</taxon>
        <taxon>Flavobacteriales</taxon>
        <taxon>Flavobacteriaceae</taxon>
        <taxon>Flavobacterium</taxon>
    </lineage>
</organism>
<name>A0ABS8M5I1_9FLAO</name>
<protein>
    <submittedName>
        <fullName evidence="1">Uncharacterized protein</fullName>
    </submittedName>
</protein>
<dbReference type="EMBL" id="JAJJMN010000002">
    <property type="protein sequence ID" value="MCC9019562.1"/>
    <property type="molecule type" value="Genomic_DNA"/>
</dbReference>
<dbReference type="Proteomes" id="UP001430700">
    <property type="component" value="Unassembled WGS sequence"/>
</dbReference>
<reference evidence="1" key="1">
    <citation type="submission" date="2021-11" db="EMBL/GenBank/DDBJ databases">
        <title>Description of novel Flavobacterium species.</title>
        <authorList>
            <person name="Saticioglu I.B."/>
            <person name="Ay H."/>
            <person name="Altun S."/>
            <person name="Duman M."/>
        </authorList>
    </citation>
    <scope>NUCLEOTIDE SEQUENCE</scope>
    <source>
        <strain evidence="1">F-126</strain>
    </source>
</reference>
<sequence length="235" mass="25682">MTITSLAYSQSKVGINTQQPTQTLDVNGGLKIRAMEHVNTEALSSEYNHQVVANNDGNLGYIINTNRTWLADDIKYAILTKPIQTTEIGTARINLDLSVPIIIPPKSQAQIIINYNIPVMHSGDKPKSIGYMGCTLYKSVNGGSDVELDMGSRKYTVPGSYDQKGLAYGLPIAGFAIDIISNPGDTPMNILYKVDGYIEGSTELIRFGMFAITSQNNYNWGRGAMSVQVSSRHIN</sequence>
<evidence type="ECO:0000313" key="1">
    <source>
        <dbReference type="EMBL" id="MCC9019562.1"/>
    </source>
</evidence>
<accession>A0ABS8M5I1</accession>